<feature type="compositionally biased region" description="Polar residues" evidence="1">
    <location>
        <begin position="68"/>
        <end position="80"/>
    </location>
</feature>
<name>A0ABD2DQ76_DAUMA</name>
<dbReference type="EMBL" id="JBFSEQ010000009">
    <property type="protein sequence ID" value="KAL2768876.1"/>
    <property type="molecule type" value="Genomic_DNA"/>
</dbReference>
<dbReference type="FunFam" id="1.10.10.1210:FF:000001">
    <property type="entry name" value="melanoma-associated antigen D1"/>
    <property type="match status" value="1"/>
</dbReference>
<proteinExistence type="predicted"/>
<dbReference type="SMART" id="SM01373">
    <property type="entry name" value="MAGE"/>
    <property type="match status" value="1"/>
</dbReference>
<dbReference type="Gene3D" id="1.10.10.1210">
    <property type="entry name" value="MAGE homology domain, winged helix WH2 motif"/>
    <property type="match status" value="1"/>
</dbReference>
<keyword evidence="4" id="KW-1185">Reference proteome</keyword>
<sequence length="346" mass="38978">MPRGQKSKLHAREKCHKAQGETQGLSGAQATATKEEIFPSSSSSRLGVITQRKSVARSRSALKRPQEALSTTVSAGVSHTRSYKGANGKVEKKQSSSQSLSSTMQSQRDPLTKTTSMLVQFLMQMYKMKRPIMKADMLKIVNKKYKNRFLEILRRASFSMEVVFGVDLKEVDSAKHSYVLVSKMDLPNNGTVSRGRGFPKTGLLMNLLGVIFMKGNCATEEKIWEFLNKMRVYAGQRHFIFGEPRKLITQDLVKLKYLEYRQVANSDPARYEFLWGPRAHAETTKMRVLEFLAKVNHTVPSAFQSWYEEALRDEEERVRAIVTLSDSSNATASECSRATSSSSSHT</sequence>
<organism evidence="3 4">
    <name type="scientific">Daubentonia madagascariensis</name>
    <name type="common">Aye-aye</name>
    <name type="synonym">Sciurus madagascariensis</name>
    <dbReference type="NCBI Taxonomy" id="31869"/>
    <lineage>
        <taxon>Eukaryota</taxon>
        <taxon>Metazoa</taxon>
        <taxon>Chordata</taxon>
        <taxon>Craniata</taxon>
        <taxon>Vertebrata</taxon>
        <taxon>Euteleostomi</taxon>
        <taxon>Mammalia</taxon>
        <taxon>Eutheria</taxon>
        <taxon>Euarchontoglires</taxon>
        <taxon>Primates</taxon>
        <taxon>Strepsirrhini</taxon>
        <taxon>Chiromyiformes</taxon>
        <taxon>Daubentoniidae</taxon>
        <taxon>Daubentonia</taxon>
    </lineage>
</organism>
<dbReference type="InterPro" id="IPR002190">
    <property type="entry name" value="MHD_dom"/>
</dbReference>
<protein>
    <submittedName>
        <fullName evidence="3">Melanoma-associated antigen B3</fullName>
    </submittedName>
</protein>
<gene>
    <name evidence="3" type="ORF">WCI35_024448</name>
</gene>
<evidence type="ECO:0000313" key="3">
    <source>
        <dbReference type="EMBL" id="KAL2768876.1"/>
    </source>
</evidence>
<feature type="region of interest" description="Disordered" evidence="1">
    <location>
        <begin position="1"/>
        <end position="111"/>
    </location>
</feature>
<dbReference type="FunFam" id="1.10.10.1200:FF:000007">
    <property type="entry name" value="Melanoma-associated antigen C2"/>
    <property type="match status" value="1"/>
</dbReference>
<dbReference type="InterPro" id="IPR037445">
    <property type="entry name" value="MAGE"/>
</dbReference>
<evidence type="ECO:0000256" key="1">
    <source>
        <dbReference type="SAM" id="MobiDB-lite"/>
    </source>
</evidence>
<feature type="compositionally biased region" description="Low complexity" evidence="1">
    <location>
        <begin position="95"/>
        <end position="107"/>
    </location>
</feature>
<dbReference type="Pfam" id="PF12440">
    <property type="entry name" value="MAGE_N"/>
    <property type="match status" value="1"/>
</dbReference>
<dbReference type="PANTHER" id="PTHR11736:SF53">
    <property type="entry name" value="MELANOMA-ASSOCIATED ANTIGEN B3"/>
    <property type="match status" value="1"/>
</dbReference>
<dbReference type="Gene3D" id="1.10.10.1200">
    <property type="entry name" value="MAGE homology domain, winged helix WH1 motif"/>
    <property type="match status" value="1"/>
</dbReference>
<accession>A0ABD2DQ76</accession>
<evidence type="ECO:0000313" key="4">
    <source>
        <dbReference type="Proteomes" id="UP001610411"/>
    </source>
</evidence>
<feature type="domain" description="MAGE" evidence="2">
    <location>
        <begin position="111"/>
        <end position="310"/>
    </location>
</feature>
<dbReference type="AlphaFoldDB" id="A0ABD2DQ76"/>
<reference evidence="3 4" key="1">
    <citation type="journal article" date="2024" name="G3 (Bethesda)">
        <title>A hybrid genome assembly of the endangered aye-aye (Daubentonia madagascariensis).</title>
        <authorList>
            <person name="Versoza C.J."/>
            <person name="Pfeifer S.P."/>
        </authorList>
    </citation>
    <scope>NUCLEOTIDE SEQUENCE [LARGE SCALE GENOMIC DNA]</scope>
    <source>
        <strain evidence="3">6821</strain>
    </source>
</reference>
<dbReference type="InterPro" id="IPR041898">
    <property type="entry name" value="MAGE_WH1"/>
</dbReference>
<comment type="caution">
    <text evidence="3">The sequence shown here is derived from an EMBL/GenBank/DDBJ whole genome shotgun (WGS) entry which is preliminary data.</text>
</comment>
<dbReference type="InterPro" id="IPR021072">
    <property type="entry name" value="MAGE_N"/>
</dbReference>
<dbReference type="SMART" id="SM01392">
    <property type="entry name" value="MAGE_N"/>
    <property type="match status" value="1"/>
</dbReference>
<evidence type="ECO:0000259" key="2">
    <source>
        <dbReference type="PROSITE" id="PS50838"/>
    </source>
</evidence>
<feature type="compositionally biased region" description="Polar residues" evidence="1">
    <location>
        <begin position="20"/>
        <end position="32"/>
    </location>
</feature>
<dbReference type="Proteomes" id="UP001610411">
    <property type="component" value="Unassembled WGS sequence"/>
</dbReference>
<dbReference type="PANTHER" id="PTHR11736">
    <property type="entry name" value="MELANOMA-ASSOCIATED ANTIGEN MAGE ANTIGEN"/>
    <property type="match status" value="1"/>
</dbReference>
<dbReference type="InterPro" id="IPR041899">
    <property type="entry name" value="MAGE_WH2"/>
</dbReference>
<dbReference type="PROSITE" id="PS50838">
    <property type="entry name" value="MAGE"/>
    <property type="match status" value="1"/>
</dbReference>
<dbReference type="Pfam" id="PF01454">
    <property type="entry name" value="MAGE"/>
    <property type="match status" value="1"/>
</dbReference>
<feature type="compositionally biased region" description="Basic and acidic residues" evidence="1">
    <location>
        <begin position="10"/>
        <end position="19"/>
    </location>
</feature>